<dbReference type="Gene3D" id="3.40.50.2000">
    <property type="entry name" value="Glycogen Phosphorylase B"/>
    <property type="match status" value="1"/>
</dbReference>
<comment type="caution">
    <text evidence="2">The sequence shown here is derived from an EMBL/GenBank/DDBJ whole genome shotgun (WGS) entry which is preliminary data.</text>
</comment>
<gene>
    <name evidence="2" type="ORF">EFY87_19455</name>
</gene>
<proteinExistence type="predicted"/>
<protein>
    <recommendedName>
        <fullName evidence="1">D-inositol 3-phosphate glycosyltransferase</fullName>
    </recommendedName>
</protein>
<accession>A0A3M9LV96</accession>
<dbReference type="AlphaFoldDB" id="A0A3M9LV96"/>
<dbReference type="Proteomes" id="UP000271678">
    <property type="component" value="Unassembled WGS sequence"/>
</dbReference>
<organism evidence="2 3">
    <name type="scientific">Flexivirga caeni</name>
    <dbReference type="NCBI Taxonomy" id="2294115"/>
    <lineage>
        <taxon>Bacteria</taxon>
        <taxon>Bacillati</taxon>
        <taxon>Actinomycetota</taxon>
        <taxon>Actinomycetes</taxon>
        <taxon>Micrococcales</taxon>
        <taxon>Dermacoccaceae</taxon>
        <taxon>Flexivirga</taxon>
    </lineage>
</organism>
<dbReference type="Pfam" id="PF13692">
    <property type="entry name" value="Glyco_trans_1_4"/>
    <property type="match status" value="1"/>
</dbReference>
<dbReference type="CDD" id="cd03801">
    <property type="entry name" value="GT4_PimA-like"/>
    <property type="match status" value="1"/>
</dbReference>
<keyword evidence="3" id="KW-1185">Reference proteome</keyword>
<dbReference type="InterPro" id="IPR050194">
    <property type="entry name" value="Glycosyltransferase_grp1"/>
</dbReference>
<dbReference type="GO" id="GO:0016757">
    <property type="term" value="F:glycosyltransferase activity"/>
    <property type="evidence" value="ECO:0007669"/>
    <property type="project" value="TreeGrafter"/>
</dbReference>
<evidence type="ECO:0000256" key="1">
    <source>
        <dbReference type="ARBA" id="ARBA00021292"/>
    </source>
</evidence>
<dbReference type="SUPFAM" id="SSF53756">
    <property type="entry name" value="UDP-Glycosyltransferase/glycogen phosphorylase"/>
    <property type="match status" value="1"/>
</dbReference>
<reference evidence="2 3" key="1">
    <citation type="submission" date="2018-11" db="EMBL/GenBank/DDBJ databases">
        <title>Draft genome of Simplicispira Flexivirga sp. BO-16.</title>
        <authorList>
            <person name="Im W.T."/>
        </authorList>
    </citation>
    <scope>NUCLEOTIDE SEQUENCE [LARGE SCALE GENOMIC DNA]</scope>
    <source>
        <strain evidence="2 3">BO-16</strain>
    </source>
</reference>
<dbReference type="PANTHER" id="PTHR45947">
    <property type="entry name" value="SULFOQUINOVOSYL TRANSFERASE SQD2"/>
    <property type="match status" value="1"/>
</dbReference>
<keyword evidence="2" id="KW-0808">Transferase</keyword>
<dbReference type="RefSeq" id="WP_123273144.1">
    <property type="nucleotide sequence ID" value="NZ_RJJQ01000031.1"/>
</dbReference>
<dbReference type="EMBL" id="RJJQ01000031">
    <property type="protein sequence ID" value="RNI17256.1"/>
    <property type="molecule type" value="Genomic_DNA"/>
</dbReference>
<dbReference type="PANTHER" id="PTHR45947:SF3">
    <property type="entry name" value="SULFOQUINOVOSYL TRANSFERASE SQD2"/>
    <property type="match status" value="1"/>
</dbReference>
<name>A0A3M9LV96_9MICO</name>
<sequence>MEKCCAVRPGTEFPNPVVDTARTTELRIIPELRAAHVERHAAAPNEVILYRKLSWDLGDRTLPNTCRRASFPRIIRHLASANVDLIELPEPLWVRALPLTLSAGILSRILACGRARNVTYAIENNDIRQLMGIGGLAGRAYAFIFVWGGGFVFRHLLDKIAYGSAGAASTYSVMRGMSSVAHCTIPELPKAATKQTDPAGARVLFVGRLERRKGMHALLKAWPGVELRHPAATLTIVGDGDLRPDVQQWQSENPEKRHFRGLIDHREMSSLYRTHSVLVAPSQREGRWREQIGLPIKEALSFGMTVVSTAETGLAQWLKNNGHYVIDDPRDLEDALTRAVSEPLHRDKVLRSLPELDGRSAADRWLRTP</sequence>
<evidence type="ECO:0000313" key="2">
    <source>
        <dbReference type="EMBL" id="RNI17256.1"/>
    </source>
</evidence>
<evidence type="ECO:0000313" key="3">
    <source>
        <dbReference type="Proteomes" id="UP000271678"/>
    </source>
</evidence>